<dbReference type="InterPro" id="IPR036942">
    <property type="entry name" value="Beta-barrel_TonB_sf"/>
</dbReference>
<proteinExistence type="inferred from homology"/>
<sequence>MQARRAVSGSGVGFDHARSRLAVAVVSLLSLHNLAAQERTAVQRVQTPAVEADAQRGDDAATALDRIEVTGTRIRGGTTPSPVVTIGSERIREEGFADLGEVIRSLPQNFGGGQNPGVVTATGTGNIYNQDAGGGSGLNLRGIGPDATLTLLNGRRLAYGGQMQAVDISAIPVAAVERVEIVADGASAIYGSDAVAGVGNVILKRDMQGATVSARHGRASEGGLTTREYDATAGTVWDSGGLIASYRYTDLDPIGVQQRSYTQQMPRPFLLYPGGGVRSALLSAHQALGPDVELRLDVLRSDREQRSYQTATGAYFDQRSDTVAWLVAPSLEIGLPHDWHLQVGASRAQDENQARAWMVTTASGATRLVTGACRCNDGRSYELSAEGPVLALPAGDARLAVGAGYRSNSLVNRNLVTGAQAPSEDSSRFAYVEANVPLLGADAGMPLAQRLELTAAARTEHYDSFGQVTTPKLGVIYGPSRDLTLKASWGRSFKAPTLNERYGNLVAYLVPPAMIGGTGYGPGQTVLLSWGSNPALGPERAITQSVSLAFHPERMPGLEAELTWFDINYRARVVQPFASFGQVLSDPAVAEFLQFSPTAQGQARLLAIYDDGFFNWTGRPYDPASVVAIGRGEYANVRTQRIKGVDLSGAYRVDVGEGRLTLRGAASWLDSAQQNTSAQAAFDLAGTLFYPAKVRGRAGAVWAQGGFTGSAFANYTDGVTYRVTDQDTASFTTFDLSLQYAFSGEGAANGVEVALTVQNLLDRAPPLYVPAAITDVPYDSTNYSAVGRFASITVAKHW</sequence>
<evidence type="ECO:0000313" key="13">
    <source>
        <dbReference type="Proteomes" id="UP000835242"/>
    </source>
</evidence>
<dbReference type="EMBL" id="HG992337">
    <property type="protein sequence ID" value="CAE6709543.1"/>
    <property type="molecule type" value="Genomic_DNA"/>
</dbReference>
<dbReference type="SUPFAM" id="SSF56935">
    <property type="entry name" value="Porins"/>
    <property type="match status" value="1"/>
</dbReference>
<evidence type="ECO:0000256" key="4">
    <source>
        <dbReference type="ARBA" id="ARBA00022692"/>
    </source>
</evidence>
<dbReference type="Gene3D" id="2.40.170.20">
    <property type="entry name" value="TonB-dependent receptor, beta-barrel domain"/>
    <property type="match status" value="1"/>
</dbReference>
<dbReference type="PANTHER" id="PTHR47234">
    <property type="match status" value="1"/>
</dbReference>
<keyword evidence="7 8" id="KW-0998">Cell outer membrane</keyword>
<accession>A0AAU9HP13</accession>
<dbReference type="InterPro" id="IPR012910">
    <property type="entry name" value="Plug_dom"/>
</dbReference>
<evidence type="ECO:0000256" key="2">
    <source>
        <dbReference type="ARBA" id="ARBA00022448"/>
    </source>
</evidence>
<name>A0AAU9HP13_9XANT</name>
<evidence type="ECO:0000256" key="5">
    <source>
        <dbReference type="ARBA" id="ARBA00023077"/>
    </source>
</evidence>
<keyword evidence="4 8" id="KW-0812">Transmembrane</keyword>
<evidence type="ECO:0000313" key="12">
    <source>
        <dbReference type="EMBL" id="CAE6709561.1"/>
    </source>
</evidence>
<keyword evidence="3 8" id="KW-1134">Transmembrane beta strand</keyword>
<dbReference type="InterPro" id="IPR037066">
    <property type="entry name" value="Plug_dom_sf"/>
</dbReference>
<feature type="domain" description="TonB-dependent receptor plug" evidence="11">
    <location>
        <begin position="78"/>
        <end position="198"/>
    </location>
</feature>
<dbReference type="GO" id="GO:0009279">
    <property type="term" value="C:cell outer membrane"/>
    <property type="evidence" value="ECO:0007669"/>
    <property type="project" value="UniProtKB-SubCell"/>
</dbReference>
<protein>
    <submittedName>
        <fullName evidence="12">Vitamin B12 transporter BtuB</fullName>
    </submittedName>
</protein>
<comment type="similarity">
    <text evidence="8 9">Belongs to the TonB-dependent receptor family.</text>
</comment>
<organism evidence="12 13">
    <name type="scientific">Xanthomonas arboricola</name>
    <dbReference type="NCBI Taxonomy" id="56448"/>
    <lineage>
        <taxon>Bacteria</taxon>
        <taxon>Pseudomonadati</taxon>
        <taxon>Pseudomonadota</taxon>
        <taxon>Gammaproteobacteria</taxon>
        <taxon>Lysobacterales</taxon>
        <taxon>Lysobacteraceae</taxon>
        <taxon>Xanthomonas</taxon>
    </lineage>
</organism>
<comment type="subcellular location">
    <subcellularLocation>
        <location evidence="1 8">Cell outer membrane</location>
        <topology evidence="1 8">Multi-pass membrane protein</topology>
    </subcellularLocation>
</comment>
<evidence type="ECO:0000256" key="3">
    <source>
        <dbReference type="ARBA" id="ARBA00022452"/>
    </source>
</evidence>
<evidence type="ECO:0000259" key="10">
    <source>
        <dbReference type="Pfam" id="PF00593"/>
    </source>
</evidence>
<evidence type="ECO:0000256" key="8">
    <source>
        <dbReference type="PROSITE-ProRule" id="PRU01360"/>
    </source>
</evidence>
<feature type="domain" description="TonB-dependent receptor-like beta-barrel" evidence="10">
    <location>
        <begin position="310"/>
        <end position="760"/>
    </location>
</feature>
<keyword evidence="2 8" id="KW-0813">Transport</keyword>
<dbReference type="Pfam" id="PF07715">
    <property type="entry name" value="Plug"/>
    <property type="match status" value="1"/>
</dbReference>
<evidence type="ECO:0000256" key="7">
    <source>
        <dbReference type="ARBA" id="ARBA00023237"/>
    </source>
</evidence>
<reference evidence="12 13" key="1">
    <citation type="submission" date="2021-02" db="EMBL/GenBank/DDBJ databases">
        <authorList>
            <person name="Pothier F. J."/>
        </authorList>
    </citation>
    <scope>NUCLEOTIDE SEQUENCE [LARGE SCALE GENOMIC DNA]</scope>
    <source>
        <strain evidence="12 13">1314c</strain>
    </source>
</reference>
<dbReference type="EMBL" id="HG992337">
    <property type="protein sequence ID" value="CAE6709561.1"/>
    <property type="molecule type" value="Genomic_DNA"/>
</dbReference>
<dbReference type="InterPro" id="IPR039426">
    <property type="entry name" value="TonB-dep_rcpt-like"/>
</dbReference>
<dbReference type="InterPro" id="IPR000531">
    <property type="entry name" value="Beta-barrel_TonB"/>
</dbReference>
<evidence type="ECO:0000259" key="11">
    <source>
        <dbReference type="Pfam" id="PF07715"/>
    </source>
</evidence>
<dbReference type="AlphaFoldDB" id="A0AAU9HP13"/>
<dbReference type="Pfam" id="PF00593">
    <property type="entry name" value="TonB_dep_Rec_b-barrel"/>
    <property type="match status" value="1"/>
</dbReference>
<keyword evidence="6 8" id="KW-0472">Membrane</keyword>
<gene>
    <name evidence="12" type="primary">btuB_4</name>
    <name evidence="12" type="ORF">XA1314C_06410</name>
</gene>
<dbReference type="Proteomes" id="UP000835242">
    <property type="component" value="Chromosome"/>
</dbReference>
<evidence type="ECO:0000256" key="6">
    <source>
        <dbReference type="ARBA" id="ARBA00023136"/>
    </source>
</evidence>
<dbReference type="PROSITE" id="PS52016">
    <property type="entry name" value="TONB_DEPENDENT_REC_3"/>
    <property type="match status" value="1"/>
</dbReference>
<dbReference type="Gene3D" id="2.170.130.10">
    <property type="entry name" value="TonB-dependent receptor, plug domain"/>
    <property type="match status" value="1"/>
</dbReference>
<dbReference type="PANTHER" id="PTHR47234:SF3">
    <property type="entry name" value="SECRETIN_TONB SHORT N-TERMINAL DOMAIN-CONTAINING PROTEIN"/>
    <property type="match status" value="1"/>
</dbReference>
<evidence type="ECO:0000256" key="1">
    <source>
        <dbReference type="ARBA" id="ARBA00004571"/>
    </source>
</evidence>
<keyword evidence="5 9" id="KW-0798">TonB box</keyword>
<evidence type="ECO:0000256" key="9">
    <source>
        <dbReference type="RuleBase" id="RU003357"/>
    </source>
</evidence>